<dbReference type="Gene3D" id="3.40.605.10">
    <property type="entry name" value="Aldehyde Dehydrogenase, Chain A, domain 1"/>
    <property type="match status" value="1"/>
</dbReference>
<dbReference type="InterPro" id="IPR016160">
    <property type="entry name" value="Ald_DH_CS_CYS"/>
</dbReference>
<protein>
    <submittedName>
        <fullName evidence="8">Aldehyde dehydrogenase</fullName>
    </submittedName>
</protein>
<sequence length="515" mass="56749">MSQHSLTDQHGLTNPPANIPQSTNSLPSSSSNVIRNFIGGQFINEEYINEWIVNKNPATNEVISYVPCSKEETIQKAVDASVQCWKSKSWRGLSEEDRAKYLDLIADQIEKRIDEFALAESRDTGKPITLAKNMDVARAVSNFRFFAQAVRQQSTKAHLMSNKTINYTTRRPAGIVGIIVPWNLPIYLLSWKVAPALACGNCVIAKSSELTPMTAHLLAEVIEQVKLPSGAFNLVHGYGKDCGSAIVAHPKINVITFTGGTATGRVVSQMAAKHFKKVSLELGGKNPMVVFGDYDVTKAAELAARSGFLNQGQICLCTSRIIVHESIHDEFVEKLKQLLEKNTKIGNPLENTTTFGTQISEEHLIKIDYYAQLAKLEGGTIVTGGKRAELQDESVKNGAFYTPTIITGLDFKSRTATEEIFGPVVTVHKFSTEEQALEMANHVEYGLCAVVLTNNLSIGHRFSDELESGIVWVNTWLLRDLRTPFGGMKQSGVGREGGDYSLEFYSEDKNICINL</sequence>
<accession>D2VJV7</accession>
<proteinExistence type="inferred from homology"/>
<dbReference type="GeneID" id="8852845"/>
<evidence type="ECO:0000256" key="1">
    <source>
        <dbReference type="ARBA" id="ARBA00009986"/>
    </source>
</evidence>
<feature type="region of interest" description="Disordered" evidence="6">
    <location>
        <begin position="1"/>
        <end position="30"/>
    </location>
</feature>
<dbReference type="PANTHER" id="PTHR43720">
    <property type="entry name" value="2-AMINOMUCONIC SEMIALDEHYDE DEHYDROGENASE"/>
    <property type="match status" value="1"/>
</dbReference>
<dbReference type="PANTHER" id="PTHR43720:SF2">
    <property type="entry name" value="2-AMINOMUCONIC SEMIALDEHYDE DEHYDROGENASE"/>
    <property type="match status" value="1"/>
</dbReference>
<evidence type="ECO:0000313" key="9">
    <source>
        <dbReference type="Proteomes" id="UP000006671"/>
    </source>
</evidence>
<dbReference type="RefSeq" id="XP_002675501.1">
    <property type="nucleotide sequence ID" value="XM_002675455.1"/>
</dbReference>
<evidence type="ECO:0000259" key="7">
    <source>
        <dbReference type="Pfam" id="PF00171"/>
    </source>
</evidence>
<dbReference type="InterPro" id="IPR015590">
    <property type="entry name" value="Aldehyde_DH_dom"/>
</dbReference>
<dbReference type="GO" id="GO:0016620">
    <property type="term" value="F:oxidoreductase activity, acting on the aldehyde or oxo group of donors, NAD or NADP as acceptor"/>
    <property type="evidence" value="ECO:0007669"/>
    <property type="project" value="InterPro"/>
</dbReference>
<keyword evidence="9" id="KW-1185">Reference proteome</keyword>
<name>D2VJV7_NAEGR</name>
<feature type="active site" evidence="4">
    <location>
        <position position="281"/>
    </location>
</feature>
<dbReference type="STRING" id="5762.D2VJV7"/>
<dbReference type="InterPro" id="IPR016161">
    <property type="entry name" value="Ald_DH/histidinol_DH"/>
</dbReference>
<keyword evidence="2 5" id="KW-0560">Oxidoreductase</keyword>
<dbReference type="OrthoDB" id="310895at2759"/>
<evidence type="ECO:0000256" key="4">
    <source>
        <dbReference type="PROSITE-ProRule" id="PRU10007"/>
    </source>
</evidence>
<comment type="similarity">
    <text evidence="1 5">Belongs to the aldehyde dehydrogenase family.</text>
</comment>
<dbReference type="Pfam" id="PF00171">
    <property type="entry name" value="Aldedh"/>
    <property type="match status" value="1"/>
</dbReference>
<dbReference type="OMA" id="INGGPFN"/>
<feature type="domain" description="Aldehyde dehydrogenase" evidence="7">
    <location>
        <begin position="52"/>
        <end position="511"/>
    </location>
</feature>
<organism evidence="9">
    <name type="scientific">Naegleria gruberi</name>
    <name type="common">Amoeba</name>
    <dbReference type="NCBI Taxonomy" id="5762"/>
    <lineage>
        <taxon>Eukaryota</taxon>
        <taxon>Discoba</taxon>
        <taxon>Heterolobosea</taxon>
        <taxon>Tetramitia</taxon>
        <taxon>Eutetramitia</taxon>
        <taxon>Vahlkampfiidae</taxon>
        <taxon>Naegleria</taxon>
    </lineage>
</organism>
<evidence type="ECO:0000313" key="8">
    <source>
        <dbReference type="EMBL" id="EFC42757.1"/>
    </source>
</evidence>
<keyword evidence="3" id="KW-0520">NAD</keyword>
<dbReference type="FunFam" id="3.40.309.10:FF:000012">
    <property type="entry name" value="Betaine aldehyde dehydrogenase"/>
    <property type="match status" value="1"/>
</dbReference>
<dbReference type="PROSITE" id="PS00687">
    <property type="entry name" value="ALDEHYDE_DEHYDR_GLU"/>
    <property type="match status" value="1"/>
</dbReference>
<gene>
    <name evidence="8" type="ORF">NAEGRDRAFT_83208</name>
</gene>
<dbReference type="VEuPathDB" id="AmoebaDB:NAEGRDRAFT_83208"/>
<evidence type="ECO:0000256" key="5">
    <source>
        <dbReference type="RuleBase" id="RU003345"/>
    </source>
</evidence>
<dbReference type="InParanoid" id="D2VJV7"/>
<evidence type="ECO:0000256" key="3">
    <source>
        <dbReference type="ARBA" id="ARBA00023027"/>
    </source>
</evidence>
<evidence type="ECO:0000256" key="2">
    <source>
        <dbReference type="ARBA" id="ARBA00023002"/>
    </source>
</evidence>
<dbReference type="eggNOG" id="KOG2450">
    <property type="taxonomic scope" value="Eukaryota"/>
</dbReference>
<dbReference type="Gene3D" id="3.40.309.10">
    <property type="entry name" value="Aldehyde Dehydrogenase, Chain A, domain 2"/>
    <property type="match status" value="1"/>
</dbReference>
<reference evidence="8 9" key="1">
    <citation type="journal article" date="2010" name="Cell">
        <title>The genome of Naegleria gruberi illuminates early eukaryotic versatility.</title>
        <authorList>
            <person name="Fritz-Laylin L.K."/>
            <person name="Prochnik S.E."/>
            <person name="Ginger M.L."/>
            <person name="Dacks J.B."/>
            <person name="Carpenter M.L."/>
            <person name="Field M.C."/>
            <person name="Kuo A."/>
            <person name="Paredez A."/>
            <person name="Chapman J."/>
            <person name="Pham J."/>
            <person name="Shu S."/>
            <person name="Neupane R."/>
            <person name="Cipriano M."/>
            <person name="Mancuso J."/>
            <person name="Tu H."/>
            <person name="Salamov A."/>
            <person name="Lindquist E."/>
            <person name="Shapiro H."/>
            <person name="Lucas S."/>
            <person name="Grigoriev I.V."/>
            <person name="Cande W.Z."/>
            <person name="Fulton C."/>
            <person name="Rokhsar D.S."/>
            <person name="Dawson S.C."/>
        </authorList>
    </citation>
    <scope>NUCLEOTIDE SEQUENCE [LARGE SCALE GENOMIC DNA]</scope>
    <source>
        <strain evidence="8 9">NEG-M</strain>
    </source>
</reference>
<dbReference type="SUPFAM" id="SSF53720">
    <property type="entry name" value="ALDH-like"/>
    <property type="match status" value="1"/>
</dbReference>
<dbReference type="AlphaFoldDB" id="D2VJV7"/>
<dbReference type="InterPro" id="IPR016163">
    <property type="entry name" value="Ald_DH_C"/>
</dbReference>
<dbReference type="Proteomes" id="UP000006671">
    <property type="component" value="Unassembled WGS sequence"/>
</dbReference>
<dbReference type="InterPro" id="IPR016162">
    <property type="entry name" value="Ald_DH_N"/>
</dbReference>
<dbReference type="PROSITE" id="PS00070">
    <property type="entry name" value="ALDEHYDE_DEHYDR_CYS"/>
    <property type="match status" value="1"/>
</dbReference>
<dbReference type="EMBL" id="GG738877">
    <property type="protein sequence ID" value="EFC42757.1"/>
    <property type="molecule type" value="Genomic_DNA"/>
</dbReference>
<dbReference type="KEGG" id="ngr:NAEGRDRAFT_83208"/>
<dbReference type="CDD" id="cd07093">
    <property type="entry name" value="ALDH_F8_HMSADH"/>
    <property type="match status" value="1"/>
</dbReference>
<dbReference type="FunFam" id="3.40.605.10:FF:000007">
    <property type="entry name" value="NAD/NADP-dependent betaine aldehyde dehydrogenase"/>
    <property type="match status" value="1"/>
</dbReference>
<evidence type="ECO:0000256" key="6">
    <source>
        <dbReference type="SAM" id="MobiDB-lite"/>
    </source>
</evidence>
<dbReference type="InterPro" id="IPR029510">
    <property type="entry name" value="Ald_DH_CS_GLU"/>
</dbReference>
<feature type="compositionally biased region" description="Polar residues" evidence="6">
    <location>
        <begin position="1"/>
        <end position="21"/>
    </location>
</feature>